<dbReference type="GO" id="GO:0006233">
    <property type="term" value="P:dTDP biosynthetic process"/>
    <property type="evidence" value="ECO:0007669"/>
    <property type="project" value="InterPro"/>
</dbReference>
<name>A0A1F5G9I0_9BACT</name>
<feature type="domain" description="Thymidylate kinase-like" evidence="8">
    <location>
        <begin position="16"/>
        <end position="196"/>
    </location>
</feature>
<dbReference type="Proteomes" id="UP000177369">
    <property type="component" value="Unassembled WGS sequence"/>
</dbReference>
<evidence type="ECO:0000256" key="4">
    <source>
        <dbReference type="ARBA" id="ARBA00022741"/>
    </source>
</evidence>
<comment type="caution">
    <text evidence="7">Lacks conserved residue(s) required for the propagation of feature annotation.</text>
</comment>
<evidence type="ECO:0000256" key="6">
    <source>
        <dbReference type="ARBA" id="ARBA00022840"/>
    </source>
</evidence>
<dbReference type="PANTHER" id="PTHR10344:SF1">
    <property type="entry name" value="THYMIDYLATE KINASE"/>
    <property type="match status" value="1"/>
</dbReference>
<comment type="similarity">
    <text evidence="1 7">Belongs to the thymidylate kinase family.</text>
</comment>
<dbReference type="STRING" id="1797714.A3D04_03805"/>
<evidence type="ECO:0000256" key="5">
    <source>
        <dbReference type="ARBA" id="ARBA00022777"/>
    </source>
</evidence>
<dbReference type="GO" id="GO:0005737">
    <property type="term" value="C:cytoplasm"/>
    <property type="evidence" value="ECO:0007669"/>
    <property type="project" value="TreeGrafter"/>
</dbReference>
<comment type="function">
    <text evidence="7">Phosphorylation of dTMP to form dTDP in both de novo and salvage pathways of dTTP synthesis.</text>
</comment>
<comment type="catalytic activity">
    <reaction evidence="7">
        <text>dTMP + ATP = dTDP + ADP</text>
        <dbReference type="Rhea" id="RHEA:13517"/>
        <dbReference type="ChEBI" id="CHEBI:30616"/>
        <dbReference type="ChEBI" id="CHEBI:58369"/>
        <dbReference type="ChEBI" id="CHEBI:63528"/>
        <dbReference type="ChEBI" id="CHEBI:456216"/>
        <dbReference type="EC" id="2.7.4.9"/>
    </reaction>
</comment>
<dbReference type="Gene3D" id="3.40.50.300">
    <property type="entry name" value="P-loop containing nucleotide triphosphate hydrolases"/>
    <property type="match status" value="1"/>
</dbReference>
<dbReference type="HAMAP" id="MF_00165">
    <property type="entry name" value="Thymidylate_kinase"/>
    <property type="match status" value="1"/>
</dbReference>
<evidence type="ECO:0000313" key="10">
    <source>
        <dbReference type="Proteomes" id="UP000177369"/>
    </source>
</evidence>
<dbReference type="Pfam" id="PF02223">
    <property type="entry name" value="Thymidylate_kin"/>
    <property type="match status" value="1"/>
</dbReference>
<reference evidence="9 10" key="1">
    <citation type="journal article" date="2016" name="Nat. Commun.">
        <title>Thousands of microbial genomes shed light on interconnected biogeochemical processes in an aquifer system.</title>
        <authorList>
            <person name="Anantharaman K."/>
            <person name="Brown C.T."/>
            <person name="Hug L.A."/>
            <person name="Sharon I."/>
            <person name="Castelle C.J."/>
            <person name="Probst A.J."/>
            <person name="Thomas B.C."/>
            <person name="Singh A."/>
            <person name="Wilkins M.J."/>
            <person name="Karaoz U."/>
            <person name="Brodie E.L."/>
            <person name="Williams K.H."/>
            <person name="Hubbard S.S."/>
            <person name="Banfield J.F."/>
        </authorList>
    </citation>
    <scope>NUCLEOTIDE SEQUENCE [LARGE SCALE GENOMIC DNA]</scope>
</reference>
<sequence>MTVINKSIRKGRLIVFEGIDGSGKATQAKLLYKFFQKRKVPTALISFPNYKSTWGKVITKYLKGEFGSATEVDPYLASILYAGDRLLASKKISKWLNGGKYVVCDRYTASNIAHQAAKIKSGKQKFIDWVENFEYVQNKIPKENLVIYFSVPVNVSQKLMKGRKLDIHEKNEMYLSTVAKVFESLAKSSKHWKTIKCFEKGKLLGKETIHEKVLQILNL</sequence>
<gene>
    <name evidence="7" type="primary">tmk</name>
    <name evidence="9" type="ORF">A3D04_03805</name>
</gene>
<evidence type="ECO:0000256" key="1">
    <source>
        <dbReference type="ARBA" id="ARBA00009776"/>
    </source>
</evidence>
<accession>A0A1F5G9I0</accession>
<comment type="caution">
    <text evidence="9">The sequence shown here is derived from an EMBL/GenBank/DDBJ whole genome shotgun (WGS) entry which is preliminary data.</text>
</comment>
<organism evidence="9 10">
    <name type="scientific">Candidatus Curtissbacteria bacterium RIFCSPHIGHO2_02_FULL_40_16b</name>
    <dbReference type="NCBI Taxonomy" id="1797714"/>
    <lineage>
        <taxon>Bacteria</taxon>
        <taxon>Candidatus Curtissiibacteriota</taxon>
    </lineage>
</organism>
<dbReference type="CDD" id="cd01672">
    <property type="entry name" value="TMPK"/>
    <property type="match status" value="1"/>
</dbReference>
<dbReference type="GO" id="GO:0004798">
    <property type="term" value="F:dTMP kinase activity"/>
    <property type="evidence" value="ECO:0007669"/>
    <property type="project" value="UniProtKB-UniRule"/>
</dbReference>
<dbReference type="InterPro" id="IPR027417">
    <property type="entry name" value="P-loop_NTPase"/>
</dbReference>
<protein>
    <recommendedName>
        <fullName evidence="7">Thymidylate kinase</fullName>
        <ecNumber evidence="7">2.7.4.9</ecNumber>
    </recommendedName>
    <alternativeName>
        <fullName evidence="7">dTMP kinase</fullName>
    </alternativeName>
</protein>
<dbReference type="EC" id="2.7.4.9" evidence="7"/>
<evidence type="ECO:0000313" key="9">
    <source>
        <dbReference type="EMBL" id="OGD88508.1"/>
    </source>
</evidence>
<dbReference type="GO" id="GO:0006235">
    <property type="term" value="P:dTTP biosynthetic process"/>
    <property type="evidence" value="ECO:0007669"/>
    <property type="project" value="UniProtKB-UniRule"/>
</dbReference>
<keyword evidence="2 7" id="KW-0808">Transferase</keyword>
<keyword evidence="3 7" id="KW-0545">Nucleotide biosynthesis</keyword>
<evidence type="ECO:0000259" key="8">
    <source>
        <dbReference type="Pfam" id="PF02223"/>
    </source>
</evidence>
<dbReference type="PANTHER" id="PTHR10344">
    <property type="entry name" value="THYMIDYLATE KINASE"/>
    <property type="match status" value="1"/>
</dbReference>
<dbReference type="InterPro" id="IPR018094">
    <property type="entry name" value="Thymidylate_kinase"/>
</dbReference>
<evidence type="ECO:0000256" key="2">
    <source>
        <dbReference type="ARBA" id="ARBA00022679"/>
    </source>
</evidence>
<dbReference type="InterPro" id="IPR039430">
    <property type="entry name" value="Thymidylate_kin-like_dom"/>
</dbReference>
<dbReference type="GO" id="GO:0006227">
    <property type="term" value="P:dUDP biosynthetic process"/>
    <property type="evidence" value="ECO:0007669"/>
    <property type="project" value="TreeGrafter"/>
</dbReference>
<keyword evidence="5 7" id="KW-0418">Kinase</keyword>
<evidence type="ECO:0000256" key="3">
    <source>
        <dbReference type="ARBA" id="ARBA00022727"/>
    </source>
</evidence>
<dbReference type="GO" id="GO:0005524">
    <property type="term" value="F:ATP binding"/>
    <property type="evidence" value="ECO:0007669"/>
    <property type="project" value="UniProtKB-UniRule"/>
</dbReference>
<dbReference type="SUPFAM" id="SSF52540">
    <property type="entry name" value="P-loop containing nucleoside triphosphate hydrolases"/>
    <property type="match status" value="1"/>
</dbReference>
<dbReference type="AlphaFoldDB" id="A0A1F5G9I0"/>
<dbReference type="NCBIfam" id="TIGR00041">
    <property type="entry name" value="DTMP_kinase"/>
    <property type="match status" value="1"/>
</dbReference>
<keyword evidence="4 7" id="KW-0547">Nucleotide-binding</keyword>
<keyword evidence="6 7" id="KW-0067">ATP-binding</keyword>
<evidence type="ECO:0000256" key="7">
    <source>
        <dbReference type="HAMAP-Rule" id="MF_00165"/>
    </source>
</evidence>
<dbReference type="EMBL" id="MFBD01000026">
    <property type="protein sequence ID" value="OGD88508.1"/>
    <property type="molecule type" value="Genomic_DNA"/>
</dbReference>
<proteinExistence type="inferred from homology"/>